<evidence type="ECO:0000313" key="10">
    <source>
        <dbReference type="EMBL" id="GFY53992.1"/>
    </source>
</evidence>
<proteinExistence type="predicted"/>
<keyword evidence="4" id="KW-0677">Repeat</keyword>
<accession>A0A8X6XHK1</accession>
<dbReference type="InterPro" id="IPR036055">
    <property type="entry name" value="LDL_receptor-like_sf"/>
</dbReference>
<dbReference type="Gene3D" id="4.10.400.10">
    <property type="entry name" value="Low-density Lipoprotein Receptor"/>
    <property type="match status" value="1"/>
</dbReference>
<evidence type="ECO:0000256" key="8">
    <source>
        <dbReference type="ARBA" id="ARBA00023180"/>
    </source>
</evidence>
<dbReference type="SMART" id="SM00192">
    <property type="entry name" value="LDLa"/>
    <property type="match status" value="1"/>
</dbReference>
<dbReference type="OrthoDB" id="10020456at2759"/>
<dbReference type="SUPFAM" id="SSF57424">
    <property type="entry name" value="LDL receptor-like module"/>
    <property type="match status" value="1"/>
</dbReference>
<dbReference type="InterPro" id="IPR002172">
    <property type="entry name" value="LDrepeatLR_classA_rpt"/>
</dbReference>
<comment type="caution">
    <text evidence="9">Lacks conserved residue(s) required for the propagation of feature annotation.</text>
</comment>
<name>A0A8X6XHK1_9ARAC</name>
<evidence type="ECO:0000256" key="4">
    <source>
        <dbReference type="ARBA" id="ARBA00022737"/>
    </source>
</evidence>
<protein>
    <submittedName>
        <fullName evidence="10">Uncharacterized protein</fullName>
    </submittedName>
</protein>
<keyword evidence="2" id="KW-0812">Transmembrane</keyword>
<comment type="caution">
    <text evidence="10">The sequence shown here is derived from an EMBL/GenBank/DDBJ whole genome shotgun (WGS) entry which is preliminary data.</text>
</comment>
<dbReference type="EMBL" id="BMAV01009606">
    <property type="protein sequence ID" value="GFY53992.1"/>
    <property type="molecule type" value="Genomic_DNA"/>
</dbReference>
<dbReference type="PROSITE" id="PS50068">
    <property type="entry name" value="LDLRA_2"/>
    <property type="match status" value="1"/>
</dbReference>
<comment type="subcellular location">
    <subcellularLocation>
        <location evidence="1">Membrane</location>
        <topology evidence="1">Single-pass membrane protein</topology>
    </subcellularLocation>
</comment>
<keyword evidence="5" id="KW-1133">Transmembrane helix</keyword>
<sequence>MSEEEKARSVEQQRMDFAFRQRLGAHWLSVKQLLVDKRIIVLEHPPTSLSAHVIVYGDVKDQGPILVTLNATEVPEDNWSAGTPKSTNLTEDQPATDLRSCQNDEFQCYGDFRCIPLTWRCDKEADCKDASDERYCGKYNTKFGNELSKKKY</sequence>
<keyword evidence="11" id="KW-1185">Reference proteome</keyword>
<gene>
    <name evidence="10" type="ORF">TNIN_335131</name>
</gene>
<dbReference type="Proteomes" id="UP000886998">
    <property type="component" value="Unassembled WGS sequence"/>
</dbReference>
<dbReference type="PROSITE" id="PS01209">
    <property type="entry name" value="LDLRA_1"/>
    <property type="match status" value="1"/>
</dbReference>
<organism evidence="10 11">
    <name type="scientific">Trichonephila inaurata madagascariensis</name>
    <dbReference type="NCBI Taxonomy" id="2747483"/>
    <lineage>
        <taxon>Eukaryota</taxon>
        <taxon>Metazoa</taxon>
        <taxon>Ecdysozoa</taxon>
        <taxon>Arthropoda</taxon>
        <taxon>Chelicerata</taxon>
        <taxon>Arachnida</taxon>
        <taxon>Araneae</taxon>
        <taxon>Araneomorphae</taxon>
        <taxon>Entelegynae</taxon>
        <taxon>Araneoidea</taxon>
        <taxon>Nephilidae</taxon>
        <taxon>Trichonephila</taxon>
        <taxon>Trichonephila inaurata</taxon>
    </lineage>
</organism>
<keyword evidence="6" id="KW-0472">Membrane</keyword>
<evidence type="ECO:0000256" key="1">
    <source>
        <dbReference type="ARBA" id="ARBA00004167"/>
    </source>
</evidence>
<keyword evidence="8" id="KW-0325">Glycoprotein</keyword>
<evidence type="ECO:0000256" key="2">
    <source>
        <dbReference type="ARBA" id="ARBA00022692"/>
    </source>
</evidence>
<feature type="disulfide bond" evidence="9">
    <location>
        <begin position="121"/>
        <end position="136"/>
    </location>
</feature>
<dbReference type="FunFam" id="4.10.400.10:FF:000002">
    <property type="entry name" value="Low-density lipoprotein receptor-related protein 1"/>
    <property type="match status" value="1"/>
</dbReference>
<dbReference type="AlphaFoldDB" id="A0A8X6XHK1"/>
<evidence type="ECO:0000256" key="3">
    <source>
        <dbReference type="ARBA" id="ARBA00022729"/>
    </source>
</evidence>
<reference evidence="10" key="1">
    <citation type="submission" date="2020-08" db="EMBL/GenBank/DDBJ databases">
        <title>Multicomponent nature underlies the extraordinary mechanical properties of spider dragline silk.</title>
        <authorList>
            <person name="Kono N."/>
            <person name="Nakamura H."/>
            <person name="Mori M."/>
            <person name="Yoshida Y."/>
            <person name="Ohtoshi R."/>
            <person name="Malay A.D."/>
            <person name="Moran D.A.P."/>
            <person name="Tomita M."/>
            <person name="Numata K."/>
            <person name="Arakawa K."/>
        </authorList>
    </citation>
    <scope>NUCLEOTIDE SEQUENCE</scope>
</reference>
<evidence type="ECO:0000313" key="11">
    <source>
        <dbReference type="Proteomes" id="UP000886998"/>
    </source>
</evidence>
<evidence type="ECO:0000256" key="5">
    <source>
        <dbReference type="ARBA" id="ARBA00022989"/>
    </source>
</evidence>
<dbReference type="CDD" id="cd00112">
    <property type="entry name" value="LDLa"/>
    <property type="match status" value="1"/>
</dbReference>
<keyword evidence="3" id="KW-0732">Signal</keyword>
<evidence type="ECO:0000256" key="7">
    <source>
        <dbReference type="ARBA" id="ARBA00023157"/>
    </source>
</evidence>
<evidence type="ECO:0000256" key="9">
    <source>
        <dbReference type="PROSITE-ProRule" id="PRU00124"/>
    </source>
</evidence>
<dbReference type="Pfam" id="PF00057">
    <property type="entry name" value="Ldl_recept_a"/>
    <property type="match status" value="1"/>
</dbReference>
<keyword evidence="7 9" id="KW-1015">Disulfide bond</keyword>
<evidence type="ECO:0000256" key="6">
    <source>
        <dbReference type="ARBA" id="ARBA00023136"/>
    </source>
</evidence>
<dbReference type="GO" id="GO:0016020">
    <property type="term" value="C:membrane"/>
    <property type="evidence" value="ECO:0007669"/>
    <property type="project" value="UniProtKB-SubCell"/>
</dbReference>
<dbReference type="InterPro" id="IPR023415">
    <property type="entry name" value="LDLR_class-A_CS"/>
</dbReference>